<keyword evidence="4" id="KW-1185">Reference proteome</keyword>
<protein>
    <submittedName>
        <fullName evidence="3">Maltose O-acetyltransferase</fullName>
    </submittedName>
</protein>
<evidence type="ECO:0000313" key="4">
    <source>
        <dbReference type="Proteomes" id="UP001206895"/>
    </source>
</evidence>
<dbReference type="PANTHER" id="PTHR23416">
    <property type="entry name" value="SIALIC ACID SYNTHASE-RELATED"/>
    <property type="match status" value="1"/>
</dbReference>
<comment type="similarity">
    <text evidence="1">Belongs to the transferase hexapeptide repeat family.</text>
</comment>
<evidence type="ECO:0000256" key="1">
    <source>
        <dbReference type="ARBA" id="ARBA00007274"/>
    </source>
</evidence>
<dbReference type="Gene3D" id="2.160.10.10">
    <property type="entry name" value="Hexapeptide repeat proteins"/>
    <property type="match status" value="1"/>
</dbReference>
<keyword evidence="2" id="KW-0808">Transferase</keyword>
<dbReference type="RefSeq" id="WP_253662713.1">
    <property type="nucleotide sequence ID" value="NZ_BAAAJQ010000001.1"/>
</dbReference>
<dbReference type="PANTHER" id="PTHR23416:SF23">
    <property type="entry name" value="ACETYLTRANSFERASE C18B11.09C-RELATED"/>
    <property type="match status" value="1"/>
</dbReference>
<evidence type="ECO:0000256" key="2">
    <source>
        <dbReference type="ARBA" id="ARBA00022679"/>
    </source>
</evidence>
<evidence type="ECO:0000313" key="3">
    <source>
        <dbReference type="EMBL" id="MCP2177833.1"/>
    </source>
</evidence>
<proteinExistence type="inferred from homology"/>
<accession>A0ABT1HIR1</accession>
<dbReference type="Pfam" id="PF00132">
    <property type="entry name" value="Hexapep"/>
    <property type="match status" value="1"/>
</dbReference>
<reference evidence="3 4" key="1">
    <citation type="submission" date="2022-06" db="EMBL/GenBank/DDBJ databases">
        <title>Genomic Encyclopedia of Archaeal and Bacterial Type Strains, Phase II (KMG-II): from individual species to whole genera.</title>
        <authorList>
            <person name="Goeker M."/>
        </authorList>
    </citation>
    <scope>NUCLEOTIDE SEQUENCE [LARGE SCALE GENOMIC DNA]</scope>
    <source>
        <strain evidence="3 4">DSM 44693</strain>
    </source>
</reference>
<dbReference type="InterPro" id="IPR051159">
    <property type="entry name" value="Hexapeptide_acetyltransf"/>
</dbReference>
<sequence length="189" mass="19823">MNFGKIIDLARQELGFLFRDVVINTVISSTLVPRTLRATLVRLVGHRGVSSRALISPGVFLGARTGLTMEPGTIINYGSFLDLGAPVTMAENAGVGYEVMLITCSHEMGPSHRRYGVADNRPIVIGAGAWVGSRATILPGVTVGAGCVIGVGSVVTADCVDNGVYMGTPARLIRILDDAEPRSELSANA</sequence>
<dbReference type="InterPro" id="IPR011004">
    <property type="entry name" value="Trimer_LpxA-like_sf"/>
</dbReference>
<organism evidence="3 4">
    <name type="scientific">Williamsia maris</name>
    <dbReference type="NCBI Taxonomy" id="72806"/>
    <lineage>
        <taxon>Bacteria</taxon>
        <taxon>Bacillati</taxon>
        <taxon>Actinomycetota</taxon>
        <taxon>Actinomycetes</taxon>
        <taxon>Mycobacteriales</taxon>
        <taxon>Nocardiaceae</taxon>
        <taxon>Williamsia</taxon>
    </lineage>
</organism>
<gene>
    <name evidence="3" type="ORF">LX13_003661</name>
</gene>
<comment type="caution">
    <text evidence="3">The sequence shown here is derived from an EMBL/GenBank/DDBJ whole genome shotgun (WGS) entry which is preliminary data.</text>
</comment>
<dbReference type="EMBL" id="JAMTCJ010000003">
    <property type="protein sequence ID" value="MCP2177833.1"/>
    <property type="molecule type" value="Genomic_DNA"/>
</dbReference>
<dbReference type="Proteomes" id="UP001206895">
    <property type="component" value="Unassembled WGS sequence"/>
</dbReference>
<dbReference type="InterPro" id="IPR001451">
    <property type="entry name" value="Hexapep"/>
</dbReference>
<name>A0ABT1HIR1_9NOCA</name>
<dbReference type="SUPFAM" id="SSF51161">
    <property type="entry name" value="Trimeric LpxA-like enzymes"/>
    <property type="match status" value="1"/>
</dbReference>